<dbReference type="GO" id="GO:0003964">
    <property type="term" value="F:RNA-directed DNA polymerase activity"/>
    <property type="evidence" value="ECO:0007669"/>
    <property type="project" value="UniProtKB-KW"/>
</dbReference>
<keyword evidence="2" id="KW-0808">Transferase</keyword>
<dbReference type="InterPro" id="IPR026960">
    <property type="entry name" value="RVT-Znf"/>
</dbReference>
<dbReference type="PANTHER" id="PTHR36617:SF5">
    <property type="entry name" value="OS05G0421675 PROTEIN"/>
    <property type="match status" value="1"/>
</dbReference>
<accession>A0A2U1KIZ0</accession>
<reference evidence="2 3" key="1">
    <citation type="journal article" date="2018" name="Mol. Plant">
        <title>The genome of Artemisia annua provides insight into the evolution of Asteraceae family and artemisinin biosynthesis.</title>
        <authorList>
            <person name="Shen Q."/>
            <person name="Zhang L."/>
            <person name="Liao Z."/>
            <person name="Wang S."/>
            <person name="Yan T."/>
            <person name="Shi P."/>
            <person name="Liu M."/>
            <person name="Fu X."/>
            <person name="Pan Q."/>
            <person name="Wang Y."/>
            <person name="Lv Z."/>
            <person name="Lu X."/>
            <person name="Zhang F."/>
            <person name="Jiang W."/>
            <person name="Ma Y."/>
            <person name="Chen M."/>
            <person name="Hao X."/>
            <person name="Li L."/>
            <person name="Tang Y."/>
            <person name="Lv G."/>
            <person name="Zhou Y."/>
            <person name="Sun X."/>
            <person name="Brodelius P.E."/>
            <person name="Rose J.K.C."/>
            <person name="Tang K."/>
        </authorList>
    </citation>
    <scope>NUCLEOTIDE SEQUENCE [LARGE SCALE GENOMIC DNA]</scope>
    <source>
        <strain evidence="3">cv. Huhao1</strain>
        <tissue evidence="2">Leaf</tissue>
    </source>
</reference>
<organism evidence="2 3">
    <name type="scientific">Artemisia annua</name>
    <name type="common">Sweet wormwood</name>
    <dbReference type="NCBI Taxonomy" id="35608"/>
    <lineage>
        <taxon>Eukaryota</taxon>
        <taxon>Viridiplantae</taxon>
        <taxon>Streptophyta</taxon>
        <taxon>Embryophyta</taxon>
        <taxon>Tracheophyta</taxon>
        <taxon>Spermatophyta</taxon>
        <taxon>Magnoliopsida</taxon>
        <taxon>eudicotyledons</taxon>
        <taxon>Gunneridae</taxon>
        <taxon>Pentapetalae</taxon>
        <taxon>asterids</taxon>
        <taxon>campanulids</taxon>
        <taxon>Asterales</taxon>
        <taxon>Asteraceae</taxon>
        <taxon>Asteroideae</taxon>
        <taxon>Anthemideae</taxon>
        <taxon>Artemisiinae</taxon>
        <taxon>Artemisia</taxon>
    </lineage>
</organism>
<evidence type="ECO:0000313" key="2">
    <source>
        <dbReference type="EMBL" id="PWA36726.1"/>
    </source>
</evidence>
<protein>
    <submittedName>
        <fullName evidence="2">Reverse transcriptase domain, Reverse transcriptase zinc-binding domain protein</fullName>
    </submittedName>
</protein>
<evidence type="ECO:0000313" key="3">
    <source>
        <dbReference type="Proteomes" id="UP000245207"/>
    </source>
</evidence>
<dbReference type="OrthoDB" id="689430at2759"/>
<dbReference type="AlphaFoldDB" id="A0A2U1KIZ0"/>
<sequence length="466" mass="53878">MWIFFGDFNEVRFLEERMGSTFYPSLAVNFNNFIHESDLMDFQIDGKLGVVSDGGSRGAWGKIVCIGNEFAKIDISFSSSFHRRLAQVKKQDFGQTFGAKIGSGEETRFWTDIWSGNTTFCEKYARLFALERDQSCHVNQKLLGLDSCHSRVIWTWRRPIRSGREHCELNDLQHEISSIILSSNQDSWRWSLNPSGEFSVSALRAIIDSKLLEQTGSKLCWNNLVPGKINILAWRIRNYRLPTRANLDKRGIDLHSILCPFCEEKIEDEDHLFALCSFSRNIWDLIRKWWGLDVIPLDGALNVLDMADNGDLNLGERTSSFFDVVVLCAIGWIWRARNLLVFQAVKHSMVSFVPLDLRKESSIQYVLSQIDNCIQYGEDADVKIRDFDPDEDQDYNISHWCSVEVAILVWQLTLLTKTEIATNNTIEKLDPWLINARHDEPRGMKQTRLMMKPQICLERSNQDECW</sequence>
<dbReference type="Proteomes" id="UP000245207">
    <property type="component" value="Unassembled WGS sequence"/>
</dbReference>
<comment type="caution">
    <text evidence="2">The sequence shown here is derived from an EMBL/GenBank/DDBJ whole genome shotgun (WGS) entry which is preliminary data.</text>
</comment>
<keyword evidence="2" id="KW-0695">RNA-directed DNA polymerase</keyword>
<keyword evidence="2" id="KW-0548">Nucleotidyltransferase</keyword>
<dbReference type="PANTHER" id="PTHR36617">
    <property type="entry name" value="PROTEIN, PUTATIVE-RELATED"/>
    <property type="match status" value="1"/>
</dbReference>
<gene>
    <name evidence="2" type="ORF">CTI12_AA597120</name>
</gene>
<keyword evidence="3" id="KW-1185">Reference proteome</keyword>
<name>A0A2U1KIZ0_ARTAN</name>
<dbReference type="Pfam" id="PF13966">
    <property type="entry name" value="zf-RVT"/>
    <property type="match status" value="1"/>
</dbReference>
<dbReference type="EMBL" id="PKPP01017750">
    <property type="protein sequence ID" value="PWA36726.1"/>
    <property type="molecule type" value="Genomic_DNA"/>
</dbReference>
<evidence type="ECO:0000259" key="1">
    <source>
        <dbReference type="Pfam" id="PF13966"/>
    </source>
</evidence>
<feature type="domain" description="Reverse transcriptase zinc-binding" evidence="1">
    <location>
        <begin position="198"/>
        <end position="283"/>
    </location>
</feature>
<proteinExistence type="predicted"/>